<evidence type="ECO:0000256" key="10">
    <source>
        <dbReference type="RuleBase" id="RU004340"/>
    </source>
</evidence>
<keyword evidence="4 10" id="KW-1133">Transmembrane helix</keyword>
<keyword evidence="5 10" id="KW-0472">Membrane</keyword>
<accession>A0A0R2P610</accession>
<comment type="caution">
    <text evidence="11">The sequence shown here is derived from an EMBL/GenBank/DDBJ whole genome shotgun (WGS) entry which is preliminary data.</text>
</comment>
<evidence type="ECO:0000256" key="9">
    <source>
        <dbReference type="ARBA" id="ARBA00049940"/>
    </source>
</evidence>
<gene>
    <name evidence="11" type="ORF">ABR60_05125</name>
</gene>
<comment type="function">
    <text evidence="9">Fluoride-specific ion channel. Important for reducing fluoride concentration in the cell, thus reducing its toxicity.</text>
</comment>
<feature type="transmembrane region" description="Helical" evidence="10">
    <location>
        <begin position="28"/>
        <end position="46"/>
    </location>
</feature>
<keyword evidence="3 10" id="KW-0812">Transmembrane</keyword>
<dbReference type="EMBL" id="LIAS01000120">
    <property type="protein sequence ID" value="KRO30442.1"/>
    <property type="molecule type" value="Genomic_DNA"/>
</dbReference>
<evidence type="ECO:0000256" key="3">
    <source>
        <dbReference type="ARBA" id="ARBA00022692"/>
    </source>
</evidence>
<dbReference type="InterPro" id="IPR003691">
    <property type="entry name" value="FluC"/>
</dbReference>
<comment type="similarity">
    <text evidence="7 10">Belongs to the fluoride channel Fluc/FEX (TC 1.A.43) family.</text>
</comment>
<keyword evidence="2 10" id="KW-1003">Cell membrane</keyword>
<dbReference type="AlphaFoldDB" id="A0A0R2P610"/>
<feature type="transmembrane region" description="Helical" evidence="10">
    <location>
        <begin position="84"/>
        <end position="102"/>
    </location>
</feature>
<dbReference type="Pfam" id="PF02537">
    <property type="entry name" value="CRCB"/>
    <property type="match status" value="1"/>
</dbReference>
<evidence type="ECO:0000256" key="1">
    <source>
        <dbReference type="ARBA" id="ARBA00004651"/>
    </source>
</evidence>
<evidence type="ECO:0000256" key="4">
    <source>
        <dbReference type="ARBA" id="ARBA00022989"/>
    </source>
</evidence>
<keyword evidence="6" id="KW-0813">Transport</keyword>
<reference evidence="11 12" key="1">
    <citation type="submission" date="2015-10" db="EMBL/GenBank/DDBJ databases">
        <title>Metagenome-Assembled Genomes uncover a global brackish microbiome.</title>
        <authorList>
            <person name="Hugerth L.W."/>
            <person name="Larsson J."/>
            <person name="Alneberg J."/>
            <person name="Lindh M.V."/>
            <person name="Legrand C."/>
            <person name="Pinhassi J."/>
            <person name="Andersson A.F."/>
        </authorList>
    </citation>
    <scope>NUCLEOTIDE SEQUENCE [LARGE SCALE GENOMIC DNA]</scope>
    <source>
        <strain evidence="11">BACL2 MAG-120802-bin41</strain>
    </source>
</reference>
<evidence type="ECO:0000256" key="2">
    <source>
        <dbReference type="ARBA" id="ARBA00022475"/>
    </source>
</evidence>
<evidence type="ECO:0000256" key="7">
    <source>
        <dbReference type="ARBA" id="ARBA00035120"/>
    </source>
</evidence>
<name>A0A0R2P610_9ACTN</name>
<dbReference type="GO" id="GO:0005886">
    <property type="term" value="C:plasma membrane"/>
    <property type="evidence" value="ECO:0007669"/>
    <property type="project" value="UniProtKB-SubCell"/>
</dbReference>
<evidence type="ECO:0000313" key="11">
    <source>
        <dbReference type="EMBL" id="KRO30442.1"/>
    </source>
</evidence>
<evidence type="ECO:0000256" key="5">
    <source>
        <dbReference type="ARBA" id="ARBA00023136"/>
    </source>
</evidence>
<keyword evidence="6" id="KW-0407">Ion channel</keyword>
<evidence type="ECO:0000256" key="6">
    <source>
        <dbReference type="ARBA" id="ARBA00023303"/>
    </source>
</evidence>
<evidence type="ECO:0000313" key="12">
    <source>
        <dbReference type="Proteomes" id="UP000053941"/>
    </source>
</evidence>
<protein>
    <recommendedName>
        <fullName evidence="10">Fluoride-specific ion channel</fullName>
    </recommendedName>
</protein>
<sequence length="108" mass="11419">MKRLLAVGLGGALGSLIRYLTVSKGDEISLFLVNIFGVAVAGFIAFRLSTSELTRLALIPGFAAGLTTFSSVAVIHVEDSSLRSIAYFFGSVLVSLLILFAIKPKAKI</sequence>
<feature type="transmembrane region" description="Helical" evidence="10">
    <location>
        <begin position="58"/>
        <end position="78"/>
    </location>
</feature>
<dbReference type="Proteomes" id="UP000053941">
    <property type="component" value="Unassembled WGS sequence"/>
</dbReference>
<comment type="catalytic activity">
    <reaction evidence="8">
        <text>fluoride(in) = fluoride(out)</text>
        <dbReference type="Rhea" id="RHEA:76159"/>
        <dbReference type="ChEBI" id="CHEBI:17051"/>
    </reaction>
    <physiologicalReaction direction="left-to-right" evidence="8">
        <dbReference type="Rhea" id="RHEA:76160"/>
    </physiologicalReaction>
</comment>
<dbReference type="GO" id="GO:0034220">
    <property type="term" value="P:monoatomic ion transmembrane transport"/>
    <property type="evidence" value="ECO:0007669"/>
    <property type="project" value="UniProtKB-KW"/>
</dbReference>
<evidence type="ECO:0000256" key="8">
    <source>
        <dbReference type="ARBA" id="ARBA00035585"/>
    </source>
</evidence>
<organism evidence="11 12">
    <name type="scientific">Actinobacteria bacterium BACL2 MAG-120802-bin41</name>
    <dbReference type="NCBI Taxonomy" id="1655568"/>
    <lineage>
        <taxon>Bacteria</taxon>
        <taxon>Bacillati</taxon>
        <taxon>Actinomycetota</taxon>
        <taxon>Actinomycetes</taxon>
        <taxon>Actinomycetes incertae sedis</taxon>
        <taxon>ac1 cluster</taxon>
    </lineage>
</organism>
<comment type="subcellular location">
    <subcellularLocation>
        <location evidence="1">Cell membrane</location>
        <topology evidence="1">Multi-pass membrane protein</topology>
    </subcellularLocation>
</comment>
<proteinExistence type="inferred from homology"/>
<keyword evidence="6" id="KW-0406">Ion transport</keyword>